<evidence type="ECO:0000313" key="2">
    <source>
        <dbReference type="Proteomes" id="UP001205603"/>
    </source>
</evidence>
<dbReference type="RefSeq" id="WP_255028199.1">
    <property type="nucleotide sequence ID" value="NZ_JANDHW010000015.1"/>
</dbReference>
<accession>A0ABT1MJN8</accession>
<gene>
    <name evidence="1" type="ORF">NMU02_12100</name>
</gene>
<proteinExistence type="predicted"/>
<name>A0ABT1MJN8_9BACT</name>
<reference evidence="1 2" key="1">
    <citation type="submission" date="2022-07" db="EMBL/GenBank/DDBJ databases">
        <title>Fecal culturing of patients with breast cancer.</title>
        <authorList>
            <person name="Teng N.M.Y."/>
            <person name="Kiu R."/>
            <person name="Evans R."/>
            <person name="Baker D.J."/>
            <person name="Zenner C."/>
            <person name="Robinson S.D."/>
            <person name="Hall L.J."/>
        </authorList>
    </citation>
    <scope>NUCLEOTIDE SEQUENCE [LARGE SCALE GENOMIC DNA]</scope>
    <source>
        <strain evidence="1 2">LH1063</strain>
    </source>
</reference>
<keyword evidence="2" id="KW-1185">Reference proteome</keyword>
<comment type="caution">
    <text evidence="1">The sequence shown here is derived from an EMBL/GenBank/DDBJ whole genome shotgun (WGS) entry which is preliminary data.</text>
</comment>
<dbReference type="EMBL" id="JANDHW010000015">
    <property type="protein sequence ID" value="MCP9612832.1"/>
    <property type="molecule type" value="Genomic_DNA"/>
</dbReference>
<sequence>MELLFKRIVWSCIIGVLAMANISAQSVDATPAIPDSLVVPAKEVTVDSTDQKILLPEKTTVKNDTVTDTIKKKKSKIKKQPVDRAVIDSLKTANLLKLVKPDTTIQLSPQVERALYMALHYDSLMTYSDTMPVNPIFLPIIFTSYQNQEVKGLSIPEKQTGYNRLPPLGSDQWLEDVIALNGIADDARFNMIVTSPQSIKYDREKLPDVPEPKKLKSNRLKNLLTVEPDKLEIDQSQIKKEEVKLKNWISGFQSSIQFSQVHISDNWYQGGESNLNIVSNQVYNLKYDDYKRVLFENTIQWKLGLNNAPDDTVRSIRVNEDLFQINSKFGYKANKKYKWYYSLTLLFKTQLLSSYKANSDEKQAEFLSPGELNLGLGMSYQYDNDPRKLHISVVPSPLSYNLKFVARDKYIDPQWFGIEKGKTQNQYGSSFETTLKWEFLWNMHWNSRFFYFTNYDRIQIDFENSFDFVLNRYFSTRLFVHLRYDDRQPKKERNTYLQLKELLSFGFNYRF</sequence>
<organism evidence="1 2">
    <name type="scientific">Coprobacter tertius</name>
    <dbReference type="NCBI Taxonomy" id="2944915"/>
    <lineage>
        <taxon>Bacteria</taxon>
        <taxon>Pseudomonadati</taxon>
        <taxon>Bacteroidota</taxon>
        <taxon>Bacteroidia</taxon>
        <taxon>Bacteroidales</taxon>
        <taxon>Barnesiellaceae</taxon>
        <taxon>Coprobacter</taxon>
    </lineage>
</organism>
<evidence type="ECO:0000313" key="1">
    <source>
        <dbReference type="EMBL" id="MCP9612832.1"/>
    </source>
</evidence>
<dbReference type="Pfam" id="PF11276">
    <property type="entry name" value="DUF3078"/>
    <property type="match status" value="1"/>
</dbReference>
<dbReference type="Proteomes" id="UP001205603">
    <property type="component" value="Unassembled WGS sequence"/>
</dbReference>
<dbReference type="InterPro" id="IPR021428">
    <property type="entry name" value="DUF3078"/>
</dbReference>
<protein>
    <submittedName>
        <fullName evidence="1">DUF3078 domain-containing protein</fullName>
    </submittedName>
</protein>